<reference evidence="1" key="1">
    <citation type="submission" date="2006-10" db="EMBL/GenBank/DDBJ databases">
        <authorList>
            <person name="Amadeo P."/>
            <person name="Zhao Q."/>
            <person name="Wortman J."/>
            <person name="Fraser-Liggett C."/>
            <person name="Carlton J."/>
        </authorList>
    </citation>
    <scope>NUCLEOTIDE SEQUENCE</scope>
    <source>
        <strain evidence="1">G3</strain>
    </source>
</reference>
<organism evidence="1 2">
    <name type="scientific">Trichomonas vaginalis (strain ATCC PRA-98 / G3)</name>
    <dbReference type="NCBI Taxonomy" id="412133"/>
    <lineage>
        <taxon>Eukaryota</taxon>
        <taxon>Metamonada</taxon>
        <taxon>Parabasalia</taxon>
        <taxon>Trichomonadida</taxon>
        <taxon>Trichomonadidae</taxon>
        <taxon>Trichomonas</taxon>
    </lineage>
</organism>
<name>A2FCQ0_TRIV3</name>
<gene>
    <name evidence="1" type="ORF">TVAG_048260</name>
</gene>
<dbReference type="VEuPathDB" id="TrichDB:TVAG_048260"/>
<dbReference type="RefSeq" id="XP_001310255.1">
    <property type="nucleotide sequence ID" value="XM_001310254.1"/>
</dbReference>
<proteinExistence type="predicted"/>
<evidence type="ECO:0000313" key="1">
    <source>
        <dbReference type="EMBL" id="EAX97325.1"/>
    </source>
</evidence>
<dbReference type="EMBL" id="DS113720">
    <property type="protein sequence ID" value="EAX97325.1"/>
    <property type="molecule type" value="Genomic_DNA"/>
</dbReference>
<dbReference type="AlphaFoldDB" id="A2FCQ0"/>
<accession>A2FCQ0</accession>
<evidence type="ECO:0000313" key="2">
    <source>
        <dbReference type="Proteomes" id="UP000001542"/>
    </source>
</evidence>
<dbReference type="InParanoid" id="A2FCQ0"/>
<dbReference type="VEuPathDB" id="TrichDB:TVAGG3_0287490"/>
<reference evidence="1" key="2">
    <citation type="journal article" date="2007" name="Science">
        <title>Draft genome sequence of the sexually transmitted pathogen Trichomonas vaginalis.</title>
        <authorList>
            <person name="Carlton J.M."/>
            <person name="Hirt R.P."/>
            <person name="Silva J.C."/>
            <person name="Delcher A.L."/>
            <person name="Schatz M."/>
            <person name="Zhao Q."/>
            <person name="Wortman J.R."/>
            <person name="Bidwell S.L."/>
            <person name="Alsmark U.C.M."/>
            <person name="Besteiro S."/>
            <person name="Sicheritz-Ponten T."/>
            <person name="Noel C.J."/>
            <person name="Dacks J.B."/>
            <person name="Foster P.G."/>
            <person name="Simillion C."/>
            <person name="Van de Peer Y."/>
            <person name="Miranda-Saavedra D."/>
            <person name="Barton G.J."/>
            <person name="Westrop G.D."/>
            <person name="Mueller S."/>
            <person name="Dessi D."/>
            <person name="Fiori P.L."/>
            <person name="Ren Q."/>
            <person name="Paulsen I."/>
            <person name="Zhang H."/>
            <person name="Bastida-Corcuera F.D."/>
            <person name="Simoes-Barbosa A."/>
            <person name="Brown M.T."/>
            <person name="Hayes R.D."/>
            <person name="Mukherjee M."/>
            <person name="Okumura C.Y."/>
            <person name="Schneider R."/>
            <person name="Smith A.J."/>
            <person name="Vanacova S."/>
            <person name="Villalvazo M."/>
            <person name="Haas B.J."/>
            <person name="Pertea M."/>
            <person name="Feldblyum T.V."/>
            <person name="Utterback T.R."/>
            <person name="Shu C.L."/>
            <person name="Osoegawa K."/>
            <person name="de Jong P.J."/>
            <person name="Hrdy I."/>
            <person name="Horvathova L."/>
            <person name="Zubacova Z."/>
            <person name="Dolezal P."/>
            <person name="Malik S.B."/>
            <person name="Logsdon J.M. Jr."/>
            <person name="Henze K."/>
            <person name="Gupta A."/>
            <person name="Wang C.C."/>
            <person name="Dunne R.L."/>
            <person name="Upcroft J.A."/>
            <person name="Upcroft P."/>
            <person name="White O."/>
            <person name="Salzberg S.L."/>
            <person name="Tang P."/>
            <person name="Chiu C.-H."/>
            <person name="Lee Y.-S."/>
            <person name="Embley T.M."/>
            <person name="Coombs G.H."/>
            <person name="Mottram J.C."/>
            <person name="Tachezy J."/>
            <person name="Fraser-Liggett C.M."/>
            <person name="Johnson P.J."/>
        </authorList>
    </citation>
    <scope>NUCLEOTIDE SEQUENCE [LARGE SCALE GENOMIC DNA]</scope>
    <source>
        <strain evidence="1">G3</strain>
    </source>
</reference>
<dbReference type="KEGG" id="tva:4755106"/>
<sequence>MERSHLAPLGGMKLSKSVNNSCEFIGKLRETELEDSLNESIILSSVVQRKIMRSHSYDDSKDFVKNAAQKISNNLDLTPKRFRKRKSTNTVPTAKFTKMVNELKLHKSKYDSAKSSMRALSDLYFDNGYQTSLCVPLSSTVSALDKLLG</sequence>
<protein>
    <submittedName>
        <fullName evidence="1">Uncharacterized protein</fullName>
    </submittedName>
</protein>
<keyword evidence="2" id="KW-1185">Reference proteome</keyword>
<dbReference type="Proteomes" id="UP000001542">
    <property type="component" value="Unassembled WGS sequence"/>
</dbReference>